<sequence length="761" mass="81737">MNYISMLHLWLVGMKADDTGNSKTWDREVSEMAVQCSRLDYLSVGEKANWGKYVSYLPLKNPQGQVWAASDSLRREWITRSVFYGTIPTVISVPCGVNVGSKKLDFCGVARKGIPNLDELTRQAAGYCTCLPEAFDFIDLDIAKSAITSLDTGAATYSVLSKFGSMQQCMIENAFNVQDNKMGLSTGSGPLVQSANFKIFTAAEIDLTRYRELAAAIAPCFIGECSGQSVRAWFTDYLTDSEEVMGEQIKEFLTPWQKAFESISGNLDNIGKDIGNIEEQFGTINQSISQITSQFCRNITSCAETTVGKLKTKVEETIKTSQALIGLQTTLTTTVTNAEDLYKIVSDAIAAFDTLADLGIDTIVEKVIEGEIRSISQVADTLQAAKRLPAIIEQIEKTLPNLEEYISSLADSAPSLPNDIAAILSESWLGDAQANANSATAAEEAVKKIQKLVQDGILSSVTEISTGVTSMVSSLELVTSGGAPSIQAVRVASYQRWSKGSFSMPCLTTGKITLKLGGFSQKVDYPKFYRCEQNCRIPFPNHHIPYIKISFGAAAKLRERLVRKADESGNDALSEDNTVELPTAVEADWPYITETAEGEATLETAALTEYDPTATEIALEPERTAFTMPPDLYEKAEEVAVQTTPPSSLVFFATTDTNGATITGSTTLAEGTTLELSATEVAETSAVETGGVEVVTPSGFVDGSLAPSTITPEPTVSATGIGNGNSNVATLTPTSENSAVCVVKSDILVFAACIALFVLFA</sequence>
<protein>
    <submittedName>
        <fullName evidence="1">Uncharacterized protein</fullName>
    </submittedName>
</protein>
<dbReference type="Proteomes" id="UP000664132">
    <property type="component" value="Unassembled WGS sequence"/>
</dbReference>
<dbReference type="EMBL" id="JAFJYH010000143">
    <property type="protein sequence ID" value="KAG4417870.1"/>
    <property type="molecule type" value="Genomic_DNA"/>
</dbReference>
<keyword evidence="2" id="KW-1185">Reference proteome</keyword>
<gene>
    <name evidence="1" type="ORF">IFR04_009007</name>
</gene>
<organism evidence="1 2">
    <name type="scientific">Cadophora malorum</name>
    <dbReference type="NCBI Taxonomy" id="108018"/>
    <lineage>
        <taxon>Eukaryota</taxon>
        <taxon>Fungi</taxon>
        <taxon>Dikarya</taxon>
        <taxon>Ascomycota</taxon>
        <taxon>Pezizomycotina</taxon>
        <taxon>Leotiomycetes</taxon>
        <taxon>Helotiales</taxon>
        <taxon>Ploettnerulaceae</taxon>
        <taxon>Cadophora</taxon>
    </lineage>
</organism>
<dbReference type="AlphaFoldDB" id="A0A8H7TAC4"/>
<accession>A0A8H7TAC4</accession>
<comment type="caution">
    <text evidence="1">The sequence shown here is derived from an EMBL/GenBank/DDBJ whole genome shotgun (WGS) entry which is preliminary data.</text>
</comment>
<name>A0A8H7TAC4_9HELO</name>
<evidence type="ECO:0000313" key="2">
    <source>
        <dbReference type="Proteomes" id="UP000664132"/>
    </source>
</evidence>
<evidence type="ECO:0000313" key="1">
    <source>
        <dbReference type="EMBL" id="KAG4417870.1"/>
    </source>
</evidence>
<reference evidence="1" key="1">
    <citation type="submission" date="2021-02" db="EMBL/GenBank/DDBJ databases">
        <title>Genome sequence Cadophora malorum strain M34.</title>
        <authorList>
            <person name="Stefanovic E."/>
            <person name="Vu D."/>
            <person name="Scully C."/>
            <person name="Dijksterhuis J."/>
            <person name="Roader J."/>
            <person name="Houbraken J."/>
        </authorList>
    </citation>
    <scope>NUCLEOTIDE SEQUENCE</scope>
    <source>
        <strain evidence="1">M34</strain>
    </source>
</reference>
<dbReference type="OrthoDB" id="2590365at2759"/>
<proteinExistence type="predicted"/>